<gene>
    <name evidence="3" type="ORF">H310_13471</name>
</gene>
<dbReference type="STRING" id="157072.A0A024TDZ5"/>
<feature type="compositionally biased region" description="Basic and acidic residues" evidence="2">
    <location>
        <begin position="1269"/>
        <end position="1284"/>
    </location>
</feature>
<accession>A0A024TDZ5</accession>
<reference evidence="3" key="1">
    <citation type="submission" date="2013-12" db="EMBL/GenBank/DDBJ databases">
        <title>The Genome Sequence of Aphanomyces invadans NJM9701.</title>
        <authorList>
            <consortium name="The Broad Institute Genomics Platform"/>
            <person name="Russ C."/>
            <person name="Tyler B."/>
            <person name="van West P."/>
            <person name="Dieguez-Uribeondo J."/>
            <person name="Young S.K."/>
            <person name="Zeng Q."/>
            <person name="Gargeya S."/>
            <person name="Fitzgerald M."/>
            <person name="Abouelleil A."/>
            <person name="Alvarado L."/>
            <person name="Chapman S.B."/>
            <person name="Gainer-Dewar J."/>
            <person name="Goldberg J."/>
            <person name="Griggs A."/>
            <person name="Gujja S."/>
            <person name="Hansen M."/>
            <person name="Howarth C."/>
            <person name="Imamovic A."/>
            <person name="Ireland A."/>
            <person name="Larimer J."/>
            <person name="McCowan C."/>
            <person name="Murphy C."/>
            <person name="Pearson M."/>
            <person name="Poon T.W."/>
            <person name="Priest M."/>
            <person name="Roberts A."/>
            <person name="Saif S."/>
            <person name="Shea T."/>
            <person name="Sykes S."/>
            <person name="Wortman J."/>
            <person name="Nusbaum C."/>
            <person name="Birren B."/>
        </authorList>
    </citation>
    <scope>NUCLEOTIDE SEQUENCE [LARGE SCALE GENOMIC DNA]</scope>
    <source>
        <strain evidence="3">NJM9701</strain>
    </source>
</reference>
<dbReference type="RefSeq" id="XP_008879203.1">
    <property type="nucleotide sequence ID" value="XM_008880981.1"/>
</dbReference>
<feature type="region of interest" description="Disordered" evidence="2">
    <location>
        <begin position="1242"/>
        <end position="1284"/>
    </location>
</feature>
<evidence type="ECO:0000313" key="3">
    <source>
        <dbReference type="EMBL" id="ETV92239.1"/>
    </source>
</evidence>
<sequence length="1284" mass="140279">MGNAESCGALQAELEKLESTLAILAVTNPVGCRPLLPHHVQHRGAVLRCKPGVSVMLGPVVGVVGPDCARILLEVDTSTTVMCHLSRQESVTGQWLEVDAARVTMECTKGRPSVFCVMNLLPGTQYAYAFSGISETDATSRCGCFHTLHVSDAPIQVGVVSSNDLLASNSTDVWGRLSETIDRAALGDVLPPPVHYLLHLGGQVVLEGVFEQCWVMLTRFASSSAATASSTWATMEAQVVERMRAAYRFQWSLPAIRHVLANTSNVMLWSDQDIYCDFTTSATFNMDHDAPSMQMQVMRVLLRSARRVYHEYQRQLWDTNYAVFVADTDALVAASEASIATTATVFQYAQEMADLEKQVAMAKRKMEFDMVKRCEARLAELQARRAELQVQFMTLREQTAPRRGEECFVQVGSEMGFLMLDMRGTKLSPAGAQAPDNPVLSPEQWDFVVGVLADATLRLLVVCSELPLADDTTASIQAFMAAKAKPSDSSMGHRQRTPCQSWWGTAPRDQERLLTLLSEWKLQKPNRDVVLLSGASSMRCALASTVTDVKMRTKLCQHVVGPVAGPCRPLCIPSKAGVLGDGGRFEFCHDVVLPHENNVAMLTLAAADGRDPVVTCRRVGQLPSTVHVVVGPVVGVVDAQSCAILLEVDAAATIGCVVINAVDPTDEHRLLQTFPASRPKAFYLTHLNPGQQYTAHFLGLAPSDSSRPVTCSFHTPEKTPLRWNMVLVCNDVHVPFTSPVPHAATSLWSAIEATTSQPFSAVNLVVHLGGQVSVQGNACVDEALALLRARATSRAPDNDNRVTIDLVKEQLRNIYRIHWNVADTRQALSCGSHAMVWSERDVLDQASFNPHDDHARQLTRLLREVAAEYQDQLWLPHSVHSQAWGGFGLYVWRKQRMDDAITDDGGARWSKLAQLLSQPISTLILACDQPLVDDSIEDTTAKANYNSAYAHRLPYQGADLVRLLHVVLEWKGPANSLKQVVCICGNDYFGFDTVIQHAVSTATMRQIVVGPLCSEYSVDMLRAITYLPQGSIGHLATYRHNFDPAYWNHHFGYLSLLDHTKARPGAGQPAAYTVVVRDDVPMSTGPSPEEGTSSGLHFVLEPAATWYRAADLPAALLEATTSALTDESVLAMDRIKAILASGKAAEWTEAYGKTRHPTQSSTNVLHLTQALYPGLQHLFAIGGLDLRALTDVPSMYAMYAVLQSRTAYALGMVDLVGFQQLCFETIEVALRLTQRAKCLHTSTPPSATVPGASPPAPPTGGAAALIQSPRDERLQPDMVDRGKE</sequence>
<proteinExistence type="predicted"/>
<dbReference type="PANTHER" id="PTHR37031:SF2">
    <property type="entry name" value="PHOD-LIKE PHOSPHATASE METALLOPHOSPHATASE DOMAIN-CONTAINING PROTEIN"/>
    <property type="match status" value="1"/>
</dbReference>
<feature type="compositionally biased region" description="Low complexity" evidence="2">
    <location>
        <begin position="1242"/>
        <end position="1251"/>
    </location>
</feature>
<feature type="coiled-coil region" evidence="1">
    <location>
        <begin position="345"/>
        <end position="398"/>
    </location>
</feature>
<dbReference type="OrthoDB" id="2419400at2759"/>
<organism evidence="3">
    <name type="scientific">Aphanomyces invadans</name>
    <dbReference type="NCBI Taxonomy" id="157072"/>
    <lineage>
        <taxon>Eukaryota</taxon>
        <taxon>Sar</taxon>
        <taxon>Stramenopiles</taxon>
        <taxon>Oomycota</taxon>
        <taxon>Saprolegniomycetes</taxon>
        <taxon>Saprolegniales</taxon>
        <taxon>Verrucalvaceae</taxon>
        <taxon>Aphanomyces</taxon>
    </lineage>
</organism>
<dbReference type="VEuPathDB" id="FungiDB:H310_13471"/>
<dbReference type="GeneID" id="20090521"/>
<dbReference type="EMBL" id="KI914002">
    <property type="protein sequence ID" value="ETV92239.1"/>
    <property type="molecule type" value="Genomic_DNA"/>
</dbReference>
<dbReference type="InterPro" id="IPR038607">
    <property type="entry name" value="PhoD-like_sf"/>
</dbReference>
<keyword evidence="1" id="KW-0175">Coiled coil</keyword>
<dbReference type="eggNOG" id="ENOG502QWI5">
    <property type="taxonomic scope" value="Eukaryota"/>
</dbReference>
<evidence type="ECO:0000256" key="2">
    <source>
        <dbReference type="SAM" id="MobiDB-lite"/>
    </source>
</evidence>
<dbReference type="PANTHER" id="PTHR37031">
    <property type="entry name" value="METALLOPHOSPHATASE BINDING DOMAIN PROTEIN"/>
    <property type="match status" value="1"/>
</dbReference>
<dbReference type="Gene3D" id="3.60.21.70">
    <property type="entry name" value="PhoD-like phosphatase"/>
    <property type="match status" value="1"/>
</dbReference>
<name>A0A024TDZ5_9STRA</name>
<evidence type="ECO:0000256" key="1">
    <source>
        <dbReference type="SAM" id="Coils"/>
    </source>
</evidence>
<protein>
    <submittedName>
        <fullName evidence="3">Uncharacterized protein</fullName>
    </submittedName>
</protein>